<dbReference type="Proteomes" id="UP000015388">
    <property type="component" value="Chromosome"/>
</dbReference>
<protein>
    <submittedName>
        <fullName evidence="4">Methyltransferase</fullName>
    </submittedName>
</protein>
<keyword evidence="3" id="KW-0949">S-adenosyl-L-methionine</keyword>
<dbReference type="OrthoDB" id="4774874at2"/>
<keyword evidence="1 4" id="KW-0489">Methyltransferase</keyword>
<organism evidence="4 5">
    <name type="scientific">Corynebacterium maris DSM 45190</name>
    <dbReference type="NCBI Taxonomy" id="1224163"/>
    <lineage>
        <taxon>Bacteria</taxon>
        <taxon>Bacillati</taxon>
        <taxon>Actinomycetota</taxon>
        <taxon>Actinomycetes</taxon>
        <taxon>Mycobacteriales</taxon>
        <taxon>Corynebacteriaceae</taxon>
        <taxon>Corynebacterium</taxon>
    </lineage>
</organism>
<dbReference type="AlphaFoldDB" id="S5TI35"/>
<accession>S5TI35</accession>
<evidence type="ECO:0000313" key="5">
    <source>
        <dbReference type="Proteomes" id="UP000015388"/>
    </source>
</evidence>
<dbReference type="eggNOG" id="COG4122">
    <property type="taxonomic scope" value="Bacteria"/>
</dbReference>
<dbReference type="Gene3D" id="3.40.50.150">
    <property type="entry name" value="Vaccinia Virus protein VP39"/>
    <property type="match status" value="1"/>
</dbReference>
<name>S5TI35_9CORY</name>
<dbReference type="Pfam" id="PF01596">
    <property type="entry name" value="Methyltransf_3"/>
    <property type="match status" value="1"/>
</dbReference>
<keyword evidence="5" id="KW-1185">Reference proteome</keyword>
<dbReference type="EMBL" id="CP003924">
    <property type="protein sequence ID" value="AGS34536.1"/>
    <property type="molecule type" value="Genomic_DNA"/>
</dbReference>
<evidence type="ECO:0000256" key="3">
    <source>
        <dbReference type="ARBA" id="ARBA00022691"/>
    </source>
</evidence>
<evidence type="ECO:0000256" key="2">
    <source>
        <dbReference type="ARBA" id="ARBA00022679"/>
    </source>
</evidence>
<reference evidence="4 5" key="1">
    <citation type="submission" date="2012-11" db="EMBL/GenBank/DDBJ databases">
        <title>The complete genome sequence of Corynebacterium maris Coryn-1 (=DSM 45190).</title>
        <authorList>
            <person name="Schaffert L."/>
            <person name="Albersmeier A."/>
            <person name="Kalinowski J."/>
            <person name="Ruckert C."/>
        </authorList>
    </citation>
    <scope>NUCLEOTIDE SEQUENCE [LARGE SCALE GENOMIC DNA]</scope>
    <source>
        <strain evidence="5">Coryn-1</strain>
    </source>
</reference>
<dbReference type="InterPro" id="IPR029063">
    <property type="entry name" value="SAM-dependent_MTases_sf"/>
</dbReference>
<dbReference type="SUPFAM" id="SSF53335">
    <property type="entry name" value="S-adenosyl-L-methionine-dependent methyltransferases"/>
    <property type="match status" value="1"/>
</dbReference>
<dbReference type="GO" id="GO:0032259">
    <property type="term" value="P:methylation"/>
    <property type="evidence" value="ECO:0007669"/>
    <property type="project" value="UniProtKB-KW"/>
</dbReference>
<gene>
    <name evidence="4" type="ORF">B841_05315</name>
</gene>
<dbReference type="STRING" id="1224163.B841_05315"/>
<sequence>MTDPAYDALTTYIEETSEISPALRDARADAAEFGLTVPDEVTGQLLSTLAASGGQGGSGAVAVTPAAAVVGLYLLAGLPAKSTLTCIDPEATHHNKAKRLFRQAGHAGSRVRFLPSHPLDVMGRLATGAYQLVYVDVHTIDLPVVIQSAWPLLSPGGTLVLVDALLDGTIADETRRDRDTAAARQAEEMVRELDDALVTRLPFGAGMTLVTRSS</sequence>
<keyword evidence="2 4" id="KW-0808">Transferase</keyword>
<evidence type="ECO:0000313" key="4">
    <source>
        <dbReference type="EMBL" id="AGS34536.1"/>
    </source>
</evidence>
<evidence type="ECO:0000256" key="1">
    <source>
        <dbReference type="ARBA" id="ARBA00022603"/>
    </source>
</evidence>
<dbReference type="KEGG" id="cmd:B841_05315"/>
<dbReference type="HOGENOM" id="CLU_067676_2_1_11"/>
<dbReference type="InterPro" id="IPR002935">
    <property type="entry name" value="SAM_O-MeTrfase"/>
</dbReference>
<proteinExistence type="predicted"/>
<dbReference type="RefSeq" id="WP_020934469.1">
    <property type="nucleotide sequence ID" value="NC_021915.1"/>
</dbReference>
<dbReference type="PATRIC" id="fig|1224163.3.peg.1065"/>
<dbReference type="GO" id="GO:0008171">
    <property type="term" value="F:O-methyltransferase activity"/>
    <property type="evidence" value="ECO:0007669"/>
    <property type="project" value="InterPro"/>
</dbReference>